<accession>A0AAD7ZM55</accession>
<dbReference type="GO" id="GO:0005634">
    <property type="term" value="C:nucleus"/>
    <property type="evidence" value="ECO:0007669"/>
    <property type="project" value="TreeGrafter"/>
</dbReference>
<dbReference type="GO" id="GO:0008195">
    <property type="term" value="F:phosphatidate phosphatase activity"/>
    <property type="evidence" value="ECO:0007669"/>
    <property type="project" value="TreeGrafter"/>
</dbReference>
<evidence type="ECO:0000313" key="3">
    <source>
        <dbReference type="EMBL" id="KAJ9582937.1"/>
    </source>
</evidence>
<feature type="region of interest" description="Disordered" evidence="1">
    <location>
        <begin position="143"/>
        <end position="174"/>
    </location>
</feature>
<feature type="non-terminal residue" evidence="3">
    <location>
        <position position="1"/>
    </location>
</feature>
<feature type="compositionally biased region" description="Basic residues" evidence="1">
    <location>
        <begin position="260"/>
        <end position="276"/>
    </location>
</feature>
<feature type="compositionally biased region" description="Low complexity" evidence="1">
    <location>
        <begin position="222"/>
        <end position="234"/>
    </location>
</feature>
<organism evidence="3 4">
    <name type="scientific">Diploptera punctata</name>
    <name type="common">Pacific beetle cockroach</name>
    <dbReference type="NCBI Taxonomy" id="6984"/>
    <lineage>
        <taxon>Eukaryota</taxon>
        <taxon>Metazoa</taxon>
        <taxon>Ecdysozoa</taxon>
        <taxon>Arthropoda</taxon>
        <taxon>Hexapoda</taxon>
        <taxon>Insecta</taxon>
        <taxon>Pterygota</taxon>
        <taxon>Neoptera</taxon>
        <taxon>Polyneoptera</taxon>
        <taxon>Dictyoptera</taxon>
        <taxon>Blattodea</taxon>
        <taxon>Blaberoidea</taxon>
        <taxon>Blaberidae</taxon>
        <taxon>Diplopterinae</taxon>
        <taxon>Diploptera</taxon>
    </lineage>
</organism>
<protein>
    <recommendedName>
        <fullName evidence="2">Lipin N-terminal domain-containing protein</fullName>
    </recommendedName>
</protein>
<dbReference type="GO" id="GO:0019432">
    <property type="term" value="P:triglyceride biosynthetic process"/>
    <property type="evidence" value="ECO:0007669"/>
    <property type="project" value="TreeGrafter"/>
</dbReference>
<dbReference type="GO" id="GO:0003713">
    <property type="term" value="F:transcription coactivator activity"/>
    <property type="evidence" value="ECO:0007669"/>
    <property type="project" value="TreeGrafter"/>
</dbReference>
<reference evidence="3" key="1">
    <citation type="journal article" date="2023" name="IScience">
        <title>Live-bearing cockroach genome reveals convergent evolutionary mechanisms linked to viviparity in insects and beyond.</title>
        <authorList>
            <person name="Fouks B."/>
            <person name="Harrison M.C."/>
            <person name="Mikhailova A.A."/>
            <person name="Marchal E."/>
            <person name="English S."/>
            <person name="Carruthers M."/>
            <person name="Jennings E.C."/>
            <person name="Chiamaka E.L."/>
            <person name="Frigard R.A."/>
            <person name="Pippel M."/>
            <person name="Attardo G.M."/>
            <person name="Benoit J.B."/>
            <person name="Bornberg-Bauer E."/>
            <person name="Tobe S.S."/>
        </authorList>
    </citation>
    <scope>NUCLEOTIDE SEQUENCE</scope>
    <source>
        <strain evidence="3">Stay&amp;Tobe</strain>
    </source>
</reference>
<dbReference type="GO" id="GO:0009062">
    <property type="term" value="P:fatty acid catabolic process"/>
    <property type="evidence" value="ECO:0007669"/>
    <property type="project" value="TreeGrafter"/>
</dbReference>
<dbReference type="PANTHER" id="PTHR12181:SF12">
    <property type="entry name" value="PHOSPHATIDATE PHOSPHATASE"/>
    <property type="match status" value="1"/>
</dbReference>
<proteinExistence type="predicted"/>
<dbReference type="InterPro" id="IPR007651">
    <property type="entry name" value="Lipin_N"/>
</dbReference>
<dbReference type="PANTHER" id="PTHR12181">
    <property type="entry name" value="LIPIN"/>
    <property type="match status" value="1"/>
</dbReference>
<dbReference type="Pfam" id="PF04571">
    <property type="entry name" value="Lipin_N"/>
    <property type="match status" value="1"/>
</dbReference>
<feature type="compositionally biased region" description="Polar residues" evidence="1">
    <location>
        <begin position="146"/>
        <end position="157"/>
    </location>
</feature>
<feature type="compositionally biased region" description="Polar residues" evidence="1">
    <location>
        <begin position="304"/>
        <end position="317"/>
    </location>
</feature>
<dbReference type="GO" id="GO:0032869">
    <property type="term" value="P:cellular response to insulin stimulus"/>
    <property type="evidence" value="ECO:0007669"/>
    <property type="project" value="TreeGrafter"/>
</dbReference>
<gene>
    <name evidence="3" type="ORF">L9F63_022698</name>
</gene>
<dbReference type="Proteomes" id="UP001233999">
    <property type="component" value="Unassembled WGS sequence"/>
</dbReference>
<dbReference type="AlphaFoldDB" id="A0AAD7ZM55"/>
<feature type="domain" description="Lipin N-terminal" evidence="2">
    <location>
        <begin position="1"/>
        <end position="107"/>
    </location>
</feature>
<keyword evidence="4" id="KW-1185">Reference proteome</keyword>
<sequence length="416" mass="45877">MNYIGKFISNFRDFYNEINAATLTGAIDVIVVEQPDGTYTCSPFHVRFGKLGVLRSREKVVDIEINGEPLDIHMKLGDSGEAFFVEEVSSSELGEDEEIPPHLACSPIPDDDYMPHFHSSSHNEGAQIRVLTDEEYAVLRGKGEDSSQLYTRKSSLEGSEAKEESKSQQPIVITAGNSVPKTFVAETVSNDDTKSEKVRRISIVATDFRPISLIVEDDNAGEESSSCQEQNSSQGLSRKDSSGKENSGANEDLLKPNSCGKRKRRKRSLMKKKGGQRKNGVGSNSQPDQNDLIDDLSNPHEDSTSTQESGHNISCQDTTEDEAGKVLKSCYTQKTGYEESSAKNSIDTEGELARIQHASTEADFHFFSDTEATPGFLELISIKRHNTGRPEATDDGDKLRNCNIEEKGYEIMLSCP</sequence>
<dbReference type="GO" id="GO:0045944">
    <property type="term" value="P:positive regulation of transcription by RNA polymerase II"/>
    <property type="evidence" value="ECO:0007669"/>
    <property type="project" value="TreeGrafter"/>
</dbReference>
<evidence type="ECO:0000259" key="2">
    <source>
        <dbReference type="Pfam" id="PF04571"/>
    </source>
</evidence>
<evidence type="ECO:0000256" key="1">
    <source>
        <dbReference type="SAM" id="MobiDB-lite"/>
    </source>
</evidence>
<name>A0AAD7ZM55_DIPPU</name>
<dbReference type="InterPro" id="IPR026058">
    <property type="entry name" value="LIPIN"/>
</dbReference>
<comment type="caution">
    <text evidence="3">The sequence shown here is derived from an EMBL/GenBank/DDBJ whole genome shotgun (WGS) entry which is preliminary data.</text>
</comment>
<evidence type="ECO:0000313" key="4">
    <source>
        <dbReference type="Proteomes" id="UP001233999"/>
    </source>
</evidence>
<reference evidence="3" key="2">
    <citation type="submission" date="2023-05" db="EMBL/GenBank/DDBJ databases">
        <authorList>
            <person name="Fouks B."/>
        </authorList>
    </citation>
    <scope>NUCLEOTIDE SEQUENCE</scope>
    <source>
        <strain evidence="3">Stay&amp;Tobe</strain>
        <tissue evidence="3">Testes</tissue>
    </source>
</reference>
<feature type="region of interest" description="Disordered" evidence="1">
    <location>
        <begin position="216"/>
        <end position="318"/>
    </location>
</feature>
<dbReference type="EMBL" id="JASPKZ010007701">
    <property type="protein sequence ID" value="KAJ9582937.1"/>
    <property type="molecule type" value="Genomic_DNA"/>
</dbReference>